<sequence>MTRLLCFLFSLILSQICLAQESLLSQDAKYDSIILSSSMPNHAKLRLISKCNEAAKNFAQQDIKNDSAFIYVLGGIAIIEYTTDEAFEKRYNVRFHSYGCNSAQQQCLINYNWLIFDYLETKFGKIWRKEIRKDAVGFKEWKRKN</sequence>
<protein>
    <submittedName>
        <fullName evidence="2">Uncharacterized protein</fullName>
    </submittedName>
</protein>
<keyword evidence="3" id="KW-1185">Reference proteome</keyword>
<dbReference type="EMBL" id="JBHSKT010000001">
    <property type="protein sequence ID" value="MFC5269068.1"/>
    <property type="molecule type" value="Genomic_DNA"/>
</dbReference>
<evidence type="ECO:0000256" key="1">
    <source>
        <dbReference type="SAM" id="SignalP"/>
    </source>
</evidence>
<organism evidence="2 3">
    <name type="scientific">Adhaeribacter terreus</name>
    <dbReference type="NCBI Taxonomy" id="529703"/>
    <lineage>
        <taxon>Bacteria</taxon>
        <taxon>Pseudomonadati</taxon>
        <taxon>Bacteroidota</taxon>
        <taxon>Cytophagia</taxon>
        <taxon>Cytophagales</taxon>
        <taxon>Hymenobacteraceae</taxon>
        <taxon>Adhaeribacter</taxon>
    </lineage>
</organism>
<comment type="caution">
    <text evidence="2">The sequence shown here is derived from an EMBL/GenBank/DDBJ whole genome shotgun (WGS) entry which is preliminary data.</text>
</comment>
<gene>
    <name evidence="2" type="ORF">ACFPIB_00515</name>
</gene>
<reference evidence="3" key="1">
    <citation type="journal article" date="2019" name="Int. J. Syst. Evol. Microbiol.">
        <title>The Global Catalogue of Microorganisms (GCM) 10K type strain sequencing project: providing services to taxonomists for standard genome sequencing and annotation.</title>
        <authorList>
            <consortium name="The Broad Institute Genomics Platform"/>
            <consortium name="The Broad Institute Genome Sequencing Center for Infectious Disease"/>
            <person name="Wu L."/>
            <person name="Ma J."/>
        </authorList>
    </citation>
    <scope>NUCLEOTIDE SEQUENCE [LARGE SCALE GENOMIC DNA]</scope>
    <source>
        <strain evidence="3">KACC 12602</strain>
    </source>
</reference>
<keyword evidence="1" id="KW-0732">Signal</keyword>
<dbReference type="Proteomes" id="UP001596161">
    <property type="component" value="Unassembled WGS sequence"/>
</dbReference>
<dbReference type="RefSeq" id="WP_378015454.1">
    <property type="nucleotide sequence ID" value="NZ_JBHSKT010000001.1"/>
</dbReference>
<proteinExistence type="predicted"/>
<evidence type="ECO:0000313" key="2">
    <source>
        <dbReference type="EMBL" id="MFC5269068.1"/>
    </source>
</evidence>
<name>A0ABW0E6C8_9BACT</name>
<evidence type="ECO:0000313" key="3">
    <source>
        <dbReference type="Proteomes" id="UP001596161"/>
    </source>
</evidence>
<feature type="chain" id="PRO_5045770952" evidence="1">
    <location>
        <begin position="20"/>
        <end position="145"/>
    </location>
</feature>
<feature type="signal peptide" evidence="1">
    <location>
        <begin position="1"/>
        <end position="19"/>
    </location>
</feature>
<accession>A0ABW0E6C8</accession>